<dbReference type="InterPro" id="IPR023210">
    <property type="entry name" value="NADP_OxRdtase_dom"/>
</dbReference>
<dbReference type="SUPFAM" id="SSF51430">
    <property type="entry name" value="NAD(P)-linked oxidoreductase"/>
    <property type="match status" value="1"/>
</dbReference>
<protein>
    <submittedName>
        <fullName evidence="2">Aldo/keto reductase</fullName>
    </submittedName>
</protein>
<dbReference type="CDD" id="cd19138">
    <property type="entry name" value="AKR_YeaE"/>
    <property type="match status" value="1"/>
</dbReference>
<dbReference type="EMBL" id="FMUQ01000004">
    <property type="protein sequence ID" value="SCX88632.1"/>
    <property type="molecule type" value="Genomic_DNA"/>
</dbReference>
<feature type="domain" description="NADP-dependent oxidoreductase" evidence="1">
    <location>
        <begin position="15"/>
        <end position="268"/>
    </location>
</feature>
<dbReference type="Pfam" id="PF00248">
    <property type="entry name" value="Aldo_ket_red"/>
    <property type="match status" value="1"/>
</dbReference>
<dbReference type="PANTHER" id="PTHR43638:SF3">
    <property type="entry name" value="ALDEHYDE REDUCTASE"/>
    <property type="match status" value="1"/>
</dbReference>
<dbReference type="PRINTS" id="PR00069">
    <property type="entry name" value="ALDKETRDTASE"/>
</dbReference>
<evidence type="ECO:0000313" key="3">
    <source>
        <dbReference type="Proteomes" id="UP000199588"/>
    </source>
</evidence>
<dbReference type="RefSeq" id="WP_090654442.1">
    <property type="nucleotide sequence ID" value="NZ_CP015031.1"/>
</dbReference>
<dbReference type="Proteomes" id="UP000199588">
    <property type="component" value="Unassembled WGS sequence"/>
</dbReference>
<reference evidence="2 3" key="1">
    <citation type="submission" date="2016-10" db="EMBL/GenBank/DDBJ databases">
        <authorList>
            <person name="Varghese N."/>
            <person name="Submissions S."/>
        </authorList>
    </citation>
    <scope>NUCLEOTIDE SEQUENCE [LARGE SCALE GENOMIC DNA]</scope>
    <source>
        <strain evidence="2 3">DSM 22022</strain>
    </source>
</reference>
<evidence type="ECO:0000313" key="2">
    <source>
        <dbReference type="EMBL" id="SCX88632.1"/>
    </source>
</evidence>
<organism evidence="2 3">
    <name type="scientific">Basfia succiniciproducens</name>
    <dbReference type="NCBI Taxonomy" id="653940"/>
    <lineage>
        <taxon>Bacteria</taxon>
        <taxon>Pseudomonadati</taxon>
        <taxon>Pseudomonadota</taxon>
        <taxon>Gammaproteobacteria</taxon>
        <taxon>Pasteurellales</taxon>
        <taxon>Pasteurellaceae</taxon>
        <taxon>Basfia</taxon>
    </lineage>
</organism>
<evidence type="ECO:0000259" key="1">
    <source>
        <dbReference type="Pfam" id="PF00248"/>
    </source>
</evidence>
<dbReference type="InterPro" id="IPR036812">
    <property type="entry name" value="NAD(P)_OxRdtase_dom_sf"/>
</dbReference>
<dbReference type="InterPro" id="IPR020471">
    <property type="entry name" value="AKR"/>
</dbReference>
<keyword evidence="3" id="KW-1185">Reference proteome</keyword>
<name>A0A1G5BEK5_9PAST</name>
<proteinExistence type="predicted"/>
<comment type="caution">
    <text evidence="2">The sequence shown here is derived from an EMBL/GenBank/DDBJ whole genome shotgun (WGS) entry which is preliminary data.</text>
</comment>
<dbReference type="Gene3D" id="3.20.20.100">
    <property type="entry name" value="NADP-dependent oxidoreductase domain"/>
    <property type="match status" value="1"/>
</dbReference>
<gene>
    <name evidence="2" type="ORF">SAMN02910354_00731</name>
</gene>
<accession>A0A1G5BEK5</accession>
<sequence>MKKITLKNGDKLTLLGMGTWFIGDNAHYRQEEIAALRYGIEHGINLIDTAEMYGNGRAERLIGEAIAPYDRNSLYLISKVLPNNANKRKIEQACNNSLKALNTDYLDMYLYHWRGTTPLAETVECLEALKNKGKIKAWGVSNFDLEDMQELLALPNGNQCQLNEVLFHLGSRGIEYALKPYQDKLAIPTVAYCPLAQAGSLQRNLLRHPEVTTIAEELNCTPYQLLLLFVLAQPNMIAIPKAGQVRHMKENIACLDMQLTQQQLARLNNAFPSPTHRIHLDIV</sequence>
<dbReference type="PANTHER" id="PTHR43638">
    <property type="entry name" value="OXIDOREDUCTASE, ALDO/KETO REDUCTASE FAMILY PROTEIN"/>
    <property type="match status" value="1"/>
</dbReference>
<dbReference type="PIRSF" id="PIRSF000097">
    <property type="entry name" value="AKR"/>
    <property type="match status" value="1"/>
</dbReference>